<organism evidence="1 2">
    <name type="scientific">Prevotella bivia</name>
    <dbReference type="NCBI Taxonomy" id="28125"/>
    <lineage>
        <taxon>Bacteria</taxon>
        <taxon>Pseudomonadati</taxon>
        <taxon>Bacteroidota</taxon>
        <taxon>Bacteroidia</taxon>
        <taxon>Bacteroidales</taxon>
        <taxon>Prevotellaceae</taxon>
        <taxon>Prevotella</taxon>
    </lineage>
</organism>
<proteinExistence type="predicted"/>
<gene>
    <name evidence="1" type="ORF">HMPREF3202_00009</name>
</gene>
<dbReference type="GeneID" id="78531725"/>
<name>A0A137T175_9BACT</name>
<comment type="caution">
    <text evidence="1">The sequence shown here is derived from an EMBL/GenBank/DDBJ whole genome shotgun (WGS) entry which is preliminary data.</text>
</comment>
<sequence>MSQKELSVTSGAPLSSIQCFEHTGEVSLSSFAKIVRFLGYAKELMEVISKPKYQSIEEMVRINKNKRRKRGTNERF</sequence>
<dbReference type="Proteomes" id="UP000070093">
    <property type="component" value="Unassembled WGS sequence"/>
</dbReference>
<dbReference type="PATRIC" id="fig|28125.4.peg.8"/>
<protein>
    <submittedName>
        <fullName evidence="1">Toxin-antitoxin system, antitoxin component, Xre domain protein</fullName>
    </submittedName>
</protein>
<dbReference type="RefSeq" id="WP_230959356.1">
    <property type="nucleotide sequence ID" value="NZ_JASOTJ010000033.1"/>
</dbReference>
<evidence type="ECO:0000313" key="2">
    <source>
        <dbReference type="Proteomes" id="UP000070093"/>
    </source>
</evidence>
<dbReference type="STRING" id="28125.HMPREF3202_00009"/>
<dbReference type="AlphaFoldDB" id="A0A137T175"/>
<accession>A0A137T175</accession>
<dbReference type="EMBL" id="LTAG01000001">
    <property type="protein sequence ID" value="KXO18471.1"/>
    <property type="molecule type" value="Genomic_DNA"/>
</dbReference>
<evidence type="ECO:0000313" key="1">
    <source>
        <dbReference type="EMBL" id="KXO18471.1"/>
    </source>
</evidence>
<reference evidence="1 2" key="1">
    <citation type="submission" date="2016-02" db="EMBL/GenBank/DDBJ databases">
        <authorList>
            <person name="Wen L."/>
            <person name="He K."/>
            <person name="Yang H."/>
        </authorList>
    </citation>
    <scope>NUCLEOTIDE SEQUENCE [LARGE SCALE GENOMIC DNA]</scope>
    <source>
        <strain evidence="1 2">GED7880</strain>
    </source>
</reference>